<dbReference type="InterPro" id="IPR050855">
    <property type="entry name" value="NDM-1-like"/>
</dbReference>
<protein>
    <submittedName>
        <fullName evidence="2">MBL fold metallo-hydrolase</fullName>
    </submittedName>
</protein>
<evidence type="ECO:0000313" key="2">
    <source>
        <dbReference type="EMBL" id="MBC5783964.1"/>
    </source>
</evidence>
<dbReference type="PANTHER" id="PTHR42951">
    <property type="entry name" value="METALLO-BETA-LACTAMASE DOMAIN-CONTAINING"/>
    <property type="match status" value="1"/>
</dbReference>
<dbReference type="Proteomes" id="UP000608513">
    <property type="component" value="Unassembled WGS sequence"/>
</dbReference>
<dbReference type="EMBL" id="JACORT010000005">
    <property type="protein sequence ID" value="MBC5783964.1"/>
    <property type="molecule type" value="Genomic_DNA"/>
</dbReference>
<name>A0A923MTM9_9BURK</name>
<keyword evidence="3" id="KW-1185">Reference proteome</keyword>
<reference evidence="2" key="1">
    <citation type="submission" date="2020-08" db="EMBL/GenBank/DDBJ databases">
        <title>Ramlibacter sp. USB13 16S ribosomal RNA gene genome sequencing and assembly.</title>
        <authorList>
            <person name="Kang M."/>
        </authorList>
    </citation>
    <scope>NUCLEOTIDE SEQUENCE</scope>
    <source>
        <strain evidence="2">USB13</strain>
    </source>
</reference>
<accession>A0A923MTM9</accession>
<gene>
    <name evidence="2" type="ORF">H8N03_13490</name>
</gene>
<dbReference type="InterPro" id="IPR036866">
    <property type="entry name" value="RibonucZ/Hydroxyglut_hydro"/>
</dbReference>
<evidence type="ECO:0000259" key="1">
    <source>
        <dbReference type="SMART" id="SM00849"/>
    </source>
</evidence>
<organism evidence="2 3">
    <name type="scientific">Ramlibacter cellulosilyticus</name>
    <dbReference type="NCBI Taxonomy" id="2764187"/>
    <lineage>
        <taxon>Bacteria</taxon>
        <taxon>Pseudomonadati</taxon>
        <taxon>Pseudomonadota</taxon>
        <taxon>Betaproteobacteria</taxon>
        <taxon>Burkholderiales</taxon>
        <taxon>Comamonadaceae</taxon>
        <taxon>Ramlibacter</taxon>
    </lineage>
</organism>
<proteinExistence type="predicted"/>
<sequence>MSAVGLPPGVVLLERGWLSSNNIVLLGNGEAAVVDSGYWTHAAQTIDLVERVAQGRAMTTLVNTHLHSDHCGGNAALQAAHPALRTLIPPGQAAAVRDWDPVALSHEPTGQACPAFRFDDVLVPGTAVRLGAADWEVHAAPGHDPHSVILFEPASRTAISADALWENGFGIVFPELEGERAFEEVSATLDLIERLSPRLVLPGHGRAFTGVAEALARARSRLAAYVADPRRHAAHAAKVLLKFKLLELQQVRRADFLTWAENAAYLRLVHERFASGMPLAEWVDALLRDLAASGALREENGALTNA</sequence>
<evidence type="ECO:0000313" key="3">
    <source>
        <dbReference type="Proteomes" id="UP000608513"/>
    </source>
</evidence>
<dbReference type="SMART" id="SM00849">
    <property type="entry name" value="Lactamase_B"/>
    <property type="match status" value="1"/>
</dbReference>
<dbReference type="Gene3D" id="3.60.15.10">
    <property type="entry name" value="Ribonuclease Z/Hydroxyacylglutathione hydrolase-like"/>
    <property type="match status" value="1"/>
</dbReference>
<feature type="domain" description="Metallo-beta-lactamase" evidence="1">
    <location>
        <begin position="20"/>
        <end position="204"/>
    </location>
</feature>
<dbReference type="SUPFAM" id="SSF56281">
    <property type="entry name" value="Metallo-hydrolase/oxidoreductase"/>
    <property type="match status" value="1"/>
</dbReference>
<dbReference type="CDD" id="cd06262">
    <property type="entry name" value="metallo-hydrolase-like_MBL-fold"/>
    <property type="match status" value="1"/>
</dbReference>
<dbReference type="AlphaFoldDB" id="A0A923MTM9"/>
<comment type="caution">
    <text evidence="2">The sequence shown here is derived from an EMBL/GenBank/DDBJ whole genome shotgun (WGS) entry which is preliminary data.</text>
</comment>
<dbReference type="RefSeq" id="WP_187076714.1">
    <property type="nucleotide sequence ID" value="NZ_JACORT010000005.1"/>
</dbReference>
<dbReference type="Pfam" id="PF00753">
    <property type="entry name" value="Lactamase_B"/>
    <property type="match status" value="1"/>
</dbReference>
<dbReference type="InterPro" id="IPR001279">
    <property type="entry name" value="Metallo-B-lactamas"/>
</dbReference>